<dbReference type="KEGG" id="cpf:CPF_0046"/>
<evidence type="ECO:0000256" key="1">
    <source>
        <dbReference type="SAM" id="Phobius"/>
    </source>
</evidence>
<dbReference type="PANTHER" id="PTHR40047">
    <property type="entry name" value="UPF0703 PROTEIN YCGQ"/>
    <property type="match status" value="1"/>
</dbReference>
<gene>
    <name evidence="3" type="ordered locus">CPF_0046</name>
</gene>
<dbReference type="RefSeq" id="WP_003468577.1">
    <property type="nucleotide sequence ID" value="NC_008261.1"/>
</dbReference>
<dbReference type="HOGENOM" id="CLU_070027_0_1_9"/>
<evidence type="ECO:0000313" key="4">
    <source>
        <dbReference type="Proteomes" id="UP000001823"/>
    </source>
</evidence>
<dbReference type="InterPro" id="IPR048447">
    <property type="entry name" value="DUF1980_C"/>
</dbReference>
<feature type="domain" description="DUF1980" evidence="2">
    <location>
        <begin position="113"/>
        <end position="231"/>
    </location>
</feature>
<keyword evidence="4" id="KW-1185">Reference proteome</keyword>
<keyword evidence="1" id="KW-0472">Membrane</keyword>
<keyword evidence="1" id="KW-0812">Transmembrane</keyword>
<dbReference type="EMBL" id="CP000246">
    <property type="protein sequence ID" value="ABG84665.1"/>
    <property type="molecule type" value="Genomic_DNA"/>
</dbReference>
<feature type="transmembrane region" description="Helical" evidence="1">
    <location>
        <begin position="9"/>
        <end position="27"/>
    </location>
</feature>
<feature type="transmembrane region" description="Helical" evidence="1">
    <location>
        <begin position="39"/>
        <end position="62"/>
    </location>
</feature>
<sequence>MRKFNFSEFIWFLILFCFEYLIIKMFMSEKIFLIISRDMKAYVILAIILLFLILVIQFFNIFKTSTRRSFKGGYLIFIFALVILNIANGLNINQVSLNLKGVKLYHDRHKESEHNHLHSNEKLNSNEALVFTEKNFHSSLEELILHLEDFVGKEISIEGLLYVSELYEKEEFAITQIDMTCCIADSVYLGVLCKGDLPDLKNGSEIKVKGLVESKKIKNSAGEEIEIPFINVFYTDTLQ</sequence>
<dbReference type="PANTHER" id="PTHR40047:SF1">
    <property type="entry name" value="UPF0703 PROTEIN YCGQ"/>
    <property type="match status" value="1"/>
</dbReference>
<keyword evidence="1" id="KW-1133">Transmembrane helix</keyword>
<name>A0A0H2YUD6_CLOP1</name>
<dbReference type="AlphaFoldDB" id="A0A0H2YUD6"/>
<dbReference type="InterPro" id="IPR052955">
    <property type="entry name" value="UPF0703_membrane_permease"/>
</dbReference>
<dbReference type="PaxDb" id="195103-CPF_0046"/>
<organism evidence="3 4">
    <name type="scientific">Clostridium perfringens (strain ATCC 13124 / DSM 756 / JCM 1290 / NCIMB 6125 / NCTC 8237 / Type A)</name>
    <dbReference type="NCBI Taxonomy" id="195103"/>
    <lineage>
        <taxon>Bacteria</taxon>
        <taxon>Bacillati</taxon>
        <taxon>Bacillota</taxon>
        <taxon>Clostridia</taxon>
        <taxon>Eubacteriales</taxon>
        <taxon>Clostridiaceae</taxon>
        <taxon>Clostridium</taxon>
    </lineage>
</organism>
<protein>
    <recommendedName>
        <fullName evidence="2">DUF1980 domain-containing protein</fullName>
    </recommendedName>
</protein>
<evidence type="ECO:0000313" key="3">
    <source>
        <dbReference type="EMBL" id="ABG84665.1"/>
    </source>
</evidence>
<accession>A0A0H2YUD6</accession>
<proteinExistence type="predicted"/>
<dbReference type="Proteomes" id="UP000001823">
    <property type="component" value="Chromosome"/>
</dbReference>
<evidence type="ECO:0000259" key="2">
    <source>
        <dbReference type="Pfam" id="PF21537"/>
    </source>
</evidence>
<dbReference type="Pfam" id="PF21537">
    <property type="entry name" value="DUF1980_C"/>
    <property type="match status" value="1"/>
</dbReference>
<feature type="transmembrane region" description="Helical" evidence="1">
    <location>
        <begin position="74"/>
        <end position="92"/>
    </location>
</feature>
<dbReference type="STRING" id="195103.CPF_0046"/>
<reference evidence="3 4" key="1">
    <citation type="journal article" date="2006" name="Genome Res.">
        <title>Skewed genomic variability in strains of the toxigenic bacterial pathogen, Clostridium perfringens.</title>
        <authorList>
            <person name="Myers G.S."/>
            <person name="Rasko D.A."/>
            <person name="Cheung J.K."/>
            <person name="Ravel J."/>
            <person name="Seshadri R."/>
            <person name="Deboy R.T."/>
            <person name="Ren Q."/>
            <person name="Varga J."/>
            <person name="Awad M.M."/>
            <person name="Brinkac L.M."/>
            <person name="Daugherty S.C."/>
            <person name="Haft D.H."/>
            <person name="Dodson R.J."/>
            <person name="Madupu R."/>
            <person name="Nelson W.C."/>
            <person name="Rosovitz M.J."/>
            <person name="Sullivan S.A."/>
            <person name="Khouri H."/>
            <person name="Dimitrov G.I."/>
            <person name="Watkins K.L."/>
            <person name="Mulligan S."/>
            <person name="Benton J."/>
            <person name="Radune D."/>
            <person name="Fisher D.J."/>
            <person name="Atkins H.S."/>
            <person name="Hiscox T."/>
            <person name="Jost B.H."/>
            <person name="Billington S.J."/>
            <person name="Songer J.G."/>
            <person name="McClane B.A."/>
            <person name="Titball R.W."/>
            <person name="Rood J.I."/>
            <person name="Melville S.B."/>
            <person name="Paulsen I.T."/>
        </authorList>
    </citation>
    <scope>NUCLEOTIDE SEQUENCE [LARGE SCALE GENOMIC DNA]</scope>
    <source>
        <strain evidence="4">ATCC 13124 / DSM 756 / JCM 1290 / NCIMB 6125 / NCTC 8237 / S 107 / Type A</strain>
    </source>
</reference>
<dbReference type="eggNOG" id="COG3689">
    <property type="taxonomic scope" value="Bacteria"/>
</dbReference>